<evidence type="ECO:0000313" key="2">
    <source>
        <dbReference type="Proteomes" id="UP000593578"/>
    </source>
</evidence>
<name>A0A7J8PKT2_GOSRA</name>
<protein>
    <submittedName>
        <fullName evidence="1">Uncharacterized protein</fullName>
    </submittedName>
</protein>
<feature type="non-terminal residue" evidence="1">
    <location>
        <position position="197"/>
    </location>
</feature>
<accession>A0A7J8PKT2</accession>
<dbReference type="Proteomes" id="UP000593578">
    <property type="component" value="Unassembled WGS sequence"/>
</dbReference>
<sequence length="197" mass="22011">MDGASKGARLNSGEVVNCASKKVCFLEEATPGFQVTPDDEGISWSGVSFLDKVVVSGEKGGINGDDFVAEDVLLEAEDVQMGANYSMPSIKFFKQVHKLLEDSMKNIVVVKFLGRKIGFNILFNKGLGIRDFQQMSVIPTYDGMDLFTWAAKYLLPDEPLNNDWFFGSQLLVSKVNVENFIQRVKYKSLLMIYYSYG</sequence>
<comment type="caution">
    <text evidence="1">The sequence shown here is derived from an EMBL/GenBank/DDBJ whole genome shotgun (WGS) entry which is preliminary data.</text>
</comment>
<dbReference type="AlphaFoldDB" id="A0A7J8PKT2"/>
<proteinExistence type="predicted"/>
<evidence type="ECO:0000313" key="1">
    <source>
        <dbReference type="EMBL" id="MBA0589901.1"/>
    </source>
</evidence>
<dbReference type="EMBL" id="JABEZZ010000007">
    <property type="protein sequence ID" value="MBA0589901.1"/>
    <property type="molecule type" value="Genomic_DNA"/>
</dbReference>
<reference evidence="1 2" key="1">
    <citation type="journal article" date="2019" name="Genome Biol. Evol.">
        <title>Insights into the evolution of the New World diploid cottons (Gossypium, subgenus Houzingenia) based on genome sequencing.</title>
        <authorList>
            <person name="Grover C.E."/>
            <person name="Arick M.A. 2nd"/>
            <person name="Thrash A."/>
            <person name="Conover J.L."/>
            <person name="Sanders W.S."/>
            <person name="Peterson D.G."/>
            <person name="Frelichowski J.E."/>
            <person name="Scheffler J.A."/>
            <person name="Scheffler B.E."/>
            <person name="Wendel J.F."/>
        </authorList>
    </citation>
    <scope>NUCLEOTIDE SEQUENCE [LARGE SCALE GENOMIC DNA]</scope>
    <source>
        <strain evidence="1">8</strain>
        <tissue evidence="1">Leaf</tissue>
    </source>
</reference>
<organism evidence="1 2">
    <name type="scientific">Gossypium raimondii</name>
    <name type="common">Peruvian cotton</name>
    <name type="synonym">Gossypium klotzschianum subsp. raimondii</name>
    <dbReference type="NCBI Taxonomy" id="29730"/>
    <lineage>
        <taxon>Eukaryota</taxon>
        <taxon>Viridiplantae</taxon>
        <taxon>Streptophyta</taxon>
        <taxon>Embryophyta</taxon>
        <taxon>Tracheophyta</taxon>
        <taxon>Spermatophyta</taxon>
        <taxon>Magnoliopsida</taxon>
        <taxon>eudicotyledons</taxon>
        <taxon>Gunneridae</taxon>
        <taxon>Pentapetalae</taxon>
        <taxon>rosids</taxon>
        <taxon>malvids</taxon>
        <taxon>Malvales</taxon>
        <taxon>Malvaceae</taxon>
        <taxon>Malvoideae</taxon>
        <taxon>Gossypium</taxon>
    </lineage>
</organism>
<gene>
    <name evidence="1" type="ORF">Gorai_018625</name>
</gene>